<dbReference type="InterPro" id="IPR009061">
    <property type="entry name" value="DNA-bd_dom_put_sf"/>
</dbReference>
<dbReference type="InterPro" id="IPR005147">
    <property type="entry name" value="tRNA_synthase_B5-dom"/>
</dbReference>
<reference evidence="21" key="1">
    <citation type="journal article" date="2015" name="BMC Genomics">
        <title>Comparative genomics of Fructobacillus spp. and Leuconostoc spp. reveals niche-specific evolution of Fructobacillus spp.</title>
        <authorList>
            <person name="Endo A."/>
            <person name="Tanizawa Y."/>
            <person name="Tanaka N."/>
            <person name="Maeno S."/>
            <person name="Kumar H."/>
            <person name="Shiwa Y."/>
            <person name="Okada S."/>
            <person name="Yoshikawa H."/>
            <person name="Dicks L."/>
            <person name="Nakagawa J."/>
            <person name="Arita M."/>
        </authorList>
    </citation>
    <scope>NUCLEOTIDE SEQUENCE [LARGE SCALE GENOMIC DNA]</scope>
    <source>
        <strain evidence="21">F214-1</strain>
    </source>
</reference>
<dbReference type="InterPro" id="IPR036690">
    <property type="entry name" value="Fdx_antiC-bd_sf"/>
</dbReference>
<evidence type="ECO:0000256" key="14">
    <source>
        <dbReference type="ARBA" id="ARBA00049255"/>
    </source>
</evidence>
<dbReference type="InterPro" id="IPR045060">
    <property type="entry name" value="Phe-tRNA-ligase_IIc_bsu"/>
</dbReference>
<dbReference type="GO" id="GO:0004826">
    <property type="term" value="F:phenylalanine-tRNA ligase activity"/>
    <property type="evidence" value="ECO:0007669"/>
    <property type="project" value="UniProtKB-UniRule"/>
</dbReference>
<dbReference type="PANTHER" id="PTHR10947:SF0">
    <property type="entry name" value="PHENYLALANINE--TRNA LIGASE BETA SUBUNIT"/>
    <property type="match status" value="1"/>
</dbReference>
<dbReference type="Gene3D" id="2.40.50.140">
    <property type="entry name" value="Nucleic acid-binding proteins"/>
    <property type="match status" value="1"/>
</dbReference>
<evidence type="ECO:0000256" key="6">
    <source>
        <dbReference type="ARBA" id="ARBA00022598"/>
    </source>
</evidence>
<keyword evidence="6 15" id="KW-0436">Ligase</keyword>
<evidence type="ECO:0000313" key="21">
    <source>
        <dbReference type="EMBL" id="GAP04592.1"/>
    </source>
</evidence>
<evidence type="ECO:0000256" key="15">
    <source>
        <dbReference type="HAMAP-Rule" id="MF_00283"/>
    </source>
</evidence>
<keyword evidence="7 15" id="KW-0479">Metal-binding</keyword>
<keyword evidence="9 15" id="KW-0067">ATP-binding</keyword>
<dbReference type="FunFam" id="3.30.930.10:FF:000022">
    <property type="entry name" value="Phenylalanine--tRNA ligase beta subunit"/>
    <property type="match status" value="1"/>
</dbReference>
<evidence type="ECO:0000256" key="10">
    <source>
        <dbReference type="ARBA" id="ARBA00022842"/>
    </source>
</evidence>
<evidence type="ECO:0000313" key="22">
    <source>
        <dbReference type="Proteomes" id="UP001314262"/>
    </source>
</evidence>
<evidence type="ECO:0000256" key="11">
    <source>
        <dbReference type="ARBA" id="ARBA00022884"/>
    </source>
</evidence>
<dbReference type="AlphaFoldDB" id="A0A3F3H4E8"/>
<feature type="binding site" evidence="15">
    <location>
        <position position="472"/>
    </location>
    <ligand>
        <name>Mg(2+)</name>
        <dbReference type="ChEBI" id="CHEBI:18420"/>
        <note>shared with alpha subunit</note>
    </ligand>
</feature>
<evidence type="ECO:0000256" key="8">
    <source>
        <dbReference type="ARBA" id="ARBA00022741"/>
    </source>
</evidence>
<keyword evidence="4 15" id="KW-0963">Cytoplasm</keyword>
<keyword evidence="12 15" id="KW-0648">Protein biosynthesis</keyword>
<dbReference type="Pfam" id="PF17759">
    <property type="entry name" value="tRNA_synthFbeta"/>
    <property type="match status" value="1"/>
</dbReference>
<dbReference type="Pfam" id="PF01588">
    <property type="entry name" value="tRNA_bind"/>
    <property type="match status" value="1"/>
</dbReference>
<evidence type="ECO:0000256" key="3">
    <source>
        <dbReference type="ARBA" id="ARBA00011209"/>
    </source>
</evidence>
<feature type="domain" description="TRNA-binding" evidence="17">
    <location>
        <begin position="44"/>
        <end position="165"/>
    </location>
</feature>
<dbReference type="SUPFAM" id="SSF50249">
    <property type="entry name" value="Nucleic acid-binding proteins"/>
    <property type="match status" value="1"/>
</dbReference>
<evidence type="ECO:0000256" key="5">
    <source>
        <dbReference type="ARBA" id="ARBA00022555"/>
    </source>
</evidence>
<dbReference type="GO" id="GO:0000287">
    <property type="term" value="F:magnesium ion binding"/>
    <property type="evidence" value="ECO:0007669"/>
    <property type="project" value="UniProtKB-UniRule"/>
</dbReference>
<evidence type="ECO:0000259" key="17">
    <source>
        <dbReference type="PROSITE" id="PS50886"/>
    </source>
</evidence>
<dbReference type="Gene3D" id="3.50.40.10">
    <property type="entry name" value="Phenylalanyl-trna Synthetase, Chain B, domain 3"/>
    <property type="match status" value="1"/>
</dbReference>
<dbReference type="SUPFAM" id="SSF54991">
    <property type="entry name" value="Anticodon-binding domain of PheRS"/>
    <property type="match status" value="1"/>
</dbReference>
<dbReference type="SMART" id="SM00873">
    <property type="entry name" value="B3_4"/>
    <property type="match status" value="1"/>
</dbReference>
<dbReference type="EMBL" id="DF968083">
    <property type="protein sequence ID" value="GAP04592.1"/>
    <property type="molecule type" value="Genomic_DNA"/>
</dbReference>
<dbReference type="SUPFAM" id="SSF46955">
    <property type="entry name" value="Putative DNA-binding domain"/>
    <property type="match status" value="1"/>
</dbReference>
<dbReference type="GO" id="GO:0016740">
    <property type="term" value="F:transferase activity"/>
    <property type="evidence" value="ECO:0007669"/>
    <property type="project" value="UniProtKB-ARBA"/>
</dbReference>
<keyword evidence="13 15" id="KW-0030">Aminoacyl-tRNA synthetase</keyword>
<evidence type="ECO:0000313" key="20">
    <source>
        <dbReference type="EMBL" id="CAK1246238.1"/>
    </source>
</evidence>
<dbReference type="GO" id="GO:0006432">
    <property type="term" value="P:phenylalanyl-tRNA aminoacylation"/>
    <property type="evidence" value="ECO:0007669"/>
    <property type="project" value="UniProtKB-UniRule"/>
</dbReference>
<accession>A0A3F3H4E8</accession>
<evidence type="ECO:0000259" key="18">
    <source>
        <dbReference type="PROSITE" id="PS51447"/>
    </source>
</evidence>
<dbReference type="CDD" id="cd02796">
    <property type="entry name" value="tRNA_bind_bactPheRS"/>
    <property type="match status" value="1"/>
</dbReference>
<dbReference type="InterPro" id="IPR045864">
    <property type="entry name" value="aa-tRNA-synth_II/BPL/LPL"/>
</dbReference>
<evidence type="ECO:0000256" key="2">
    <source>
        <dbReference type="ARBA" id="ARBA00008653"/>
    </source>
</evidence>
<dbReference type="GO" id="GO:0009328">
    <property type="term" value="C:phenylalanine-tRNA ligase complex"/>
    <property type="evidence" value="ECO:0007669"/>
    <property type="project" value="TreeGrafter"/>
</dbReference>
<evidence type="ECO:0000256" key="4">
    <source>
        <dbReference type="ARBA" id="ARBA00022490"/>
    </source>
</evidence>
<dbReference type="InterPro" id="IPR020825">
    <property type="entry name" value="Phe-tRNA_synthase-like_B3/B4"/>
</dbReference>
<dbReference type="PROSITE" id="PS50886">
    <property type="entry name" value="TRBD"/>
    <property type="match status" value="1"/>
</dbReference>
<feature type="domain" description="B5" evidence="19">
    <location>
        <begin position="419"/>
        <end position="494"/>
    </location>
</feature>
<feature type="binding site" evidence="15">
    <location>
        <position position="478"/>
    </location>
    <ligand>
        <name>Mg(2+)</name>
        <dbReference type="ChEBI" id="CHEBI:18420"/>
        <note>shared with alpha subunit</note>
    </ligand>
</feature>
<dbReference type="STRING" id="709323.GCA_001047135_01145"/>
<keyword evidence="10 15" id="KW-0460">Magnesium</keyword>
<proteinExistence type="inferred from homology"/>
<dbReference type="PROSITE" id="PS51483">
    <property type="entry name" value="B5"/>
    <property type="match status" value="1"/>
</dbReference>
<dbReference type="InterPro" id="IPR012340">
    <property type="entry name" value="NA-bd_OB-fold"/>
</dbReference>
<gene>
    <name evidence="15 21" type="primary">pheT</name>
    <name evidence="21" type="ORF">FTRO_0060480</name>
    <name evidence="20" type="ORF">R53137_KAKDMLNK_01062</name>
</gene>
<evidence type="ECO:0000256" key="13">
    <source>
        <dbReference type="ARBA" id="ARBA00023146"/>
    </source>
</evidence>
<keyword evidence="22" id="KW-1185">Reference proteome</keyword>
<dbReference type="GO" id="GO:0000049">
    <property type="term" value="F:tRNA binding"/>
    <property type="evidence" value="ECO:0007669"/>
    <property type="project" value="UniProtKB-UniRule"/>
</dbReference>
<organism evidence="21">
    <name type="scientific">Fructobacillus tropaeoli</name>
    <dbReference type="NCBI Taxonomy" id="709323"/>
    <lineage>
        <taxon>Bacteria</taxon>
        <taxon>Bacillati</taxon>
        <taxon>Bacillota</taxon>
        <taxon>Bacilli</taxon>
        <taxon>Lactobacillales</taxon>
        <taxon>Lactobacillaceae</taxon>
        <taxon>Fructobacillus</taxon>
    </lineage>
</organism>
<dbReference type="InterPro" id="IPR002547">
    <property type="entry name" value="tRNA-bd_dom"/>
</dbReference>
<evidence type="ECO:0000256" key="16">
    <source>
        <dbReference type="PROSITE-ProRule" id="PRU00209"/>
    </source>
</evidence>
<dbReference type="FunFam" id="3.30.70.380:FF:000001">
    <property type="entry name" value="Phenylalanine--tRNA ligase beta subunit"/>
    <property type="match status" value="1"/>
</dbReference>
<dbReference type="Proteomes" id="UP000064514">
    <property type="component" value="Unassembled WGS sequence"/>
</dbReference>
<comment type="catalytic activity">
    <reaction evidence="14 15">
        <text>tRNA(Phe) + L-phenylalanine + ATP = L-phenylalanyl-tRNA(Phe) + AMP + diphosphate + H(+)</text>
        <dbReference type="Rhea" id="RHEA:19413"/>
        <dbReference type="Rhea" id="RHEA-COMP:9668"/>
        <dbReference type="Rhea" id="RHEA-COMP:9699"/>
        <dbReference type="ChEBI" id="CHEBI:15378"/>
        <dbReference type="ChEBI" id="CHEBI:30616"/>
        <dbReference type="ChEBI" id="CHEBI:33019"/>
        <dbReference type="ChEBI" id="CHEBI:58095"/>
        <dbReference type="ChEBI" id="CHEBI:78442"/>
        <dbReference type="ChEBI" id="CHEBI:78531"/>
        <dbReference type="ChEBI" id="CHEBI:456215"/>
        <dbReference type="EC" id="6.1.1.20"/>
    </reaction>
</comment>
<dbReference type="SUPFAM" id="SSF56037">
    <property type="entry name" value="PheT/TilS domain"/>
    <property type="match status" value="1"/>
</dbReference>
<dbReference type="Gene3D" id="3.30.70.380">
    <property type="entry name" value="Ferrodoxin-fold anticodon-binding domain"/>
    <property type="match status" value="1"/>
</dbReference>
<dbReference type="CDD" id="cd00769">
    <property type="entry name" value="PheRS_beta_core"/>
    <property type="match status" value="1"/>
</dbReference>
<evidence type="ECO:0000256" key="7">
    <source>
        <dbReference type="ARBA" id="ARBA00022723"/>
    </source>
</evidence>
<comment type="subcellular location">
    <subcellularLocation>
        <location evidence="1 15">Cytoplasm</location>
    </subcellularLocation>
</comment>
<keyword evidence="11 16" id="KW-0694">RNA-binding</keyword>
<dbReference type="SMART" id="SM00874">
    <property type="entry name" value="B5"/>
    <property type="match status" value="1"/>
</dbReference>
<feature type="binding site" evidence="15">
    <location>
        <position position="481"/>
    </location>
    <ligand>
        <name>Mg(2+)</name>
        <dbReference type="ChEBI" id="CHEBI:18420"/>
        <note>shared with alpha subunit</note>
    </ligand>
</feature>
<dbReference type="Pfam" id="PF03483">
    <property type="entry name" value="B3_4"/>
    <property type="match status" value="1"/>
</dbReference>
<dbReference type="Gene3D" id="3.30.56.10">
    <property type="match status" value="2"/>
</dbReference>
<feature type="domain" description="FDX-ACB" evidence="18">
    <location>
        <begin position="725"/>
        <end position="818"/>
    </location>
</feature>
<dbReference type="PANTHER" id="PTHR10947">
    <property type="entry name" value="PHENYLALANYL-TRNA SYNTHETASE BETA CHAIN AND LEUCINE-RICH REPEAT-CONTAINING PROTEIN 47"/>
    <property type="match status" value="1"/>
</dbReference>
<dbReference type="HAMAP" id="MF_00283">
    <property type="entry name" value="Phe_tRNA_synth_beta1"/>
    <property type="match status" value="1"/>
</dbReference>
<keyword evidence="8 15" id="KW-0547">Nucleotide-binding</keyword>
<dbReference type="NCBIfam" id="TIGR00472">
    <property type="entry name" value="pheT_bact"/>
    <property type="match status" value="1"/>
</dbReference>
<dbReference type="PROSITE" id="PS51447">
    <property type="entry name" value="FDX_ACB"/>
    <property type="match status" value="1"/>
</dbReference>
<dbReference type="InterPro" id="IPR033714">
    <property type="entry name" value="tRNA_bind_bactPheRS"/>
</dbReference>
<dbReference type="Gene3D" id="3.30.930.10">
    <property type="entry name" value="Bira Bifunctional Protein, Domain 2"/>
    <property type="match status" value="1"/>
</dbReference>
<comment type="subunit">
    <text evidence="3 15">Tetramer of two alpha and two beta subunits.</text>
</comment>
<evidence type="ECO:0000259" key="19">
    <source>
        <dbReference type="PROSITE" id="PS51483"/>
    </source>
</evidence>
<dbReference type="InterPro" id="IPR041616">
    <property type="entry name" value="PheRS_beta_core"/>
</dbReference>
<dbReference type="Proteomes" id="UP001314262">
    <property type="component" value="Unassembled WGS sequence"/>
</dbReference>
<dbReference type="RefSeq" id="WP_059393967.1">
    <property type="nucleotide sequence ID" value="NZ_BOJU01000004.1"/>
</dbReference>
<protein>
    <recommendedName>
        <fullName evidence="15">Phenylalanine--tRNA ligase beta subunit</fullName>
        <ecNumber evidence="15">6.1.1.20</ecNumber>
    </recommendedName>
    <alternativeName>
        <fullName evidence="15">Phenylalanyl-tRNA synthetase beta subunit</fullName>
        <shortName evidence="15">PheRS</shortName>
    </alternativeName>
</protein>
<dbReference type="FunFam" id="3.30.56.10:FF:000002">
    <property type="entry name" value="Phenylalanine--tRNA ligase beta subunit"/>
    <property type="match status" value="1"/>
</dbReference>
<feature type="binding site" evidence="15">
    <location>
        <position position="482"/>
    </location>
    <ligand>
        <name>Mg(2+)</name>
        <dbReference type="ChEBI" id="CHEBI:18420"/>
        <note>shared with alpha subunit</note>
    </ligand>
</feature>
<keyword evidence="5 16" id="KW-0820">tRNA-binding</keyword>
<dbReference type="EC" id="6.1.1.20" evidence="15"/>
<dbReference type="EMBL" id="CAUZLT010000004">
    <property type="protein sequence ID" value="CAK1246238.1"/>
    <property type="molecule type" value="Genomic_DNA"/>
</dbReference>
<name>A0A3F3H4E8_9LACO</name>
<sequence>MKTNLKWLNEYLQPGLDLSEQAVLDLAQQIELTSVELESVGTAAAKQSGLVVVRVDSVVPHPDSDHMVITQVFDGQETIQVVTGAPNVAEGQLVILARVGAQIVDRESGDLVTIKEAQLRGETSYGMLVALQEIGLADAVAPQDFEEGIHVFTEEDGVKPGDDALAVLGLNDPMIDTDLTPNRADLLSMRGMAYELAAMTDQKVMLPQTTVLSDQSESNAVVTVAGNADLATGYAVRVLGQVKNDPSPLWLQSRLWNAGFKPENKITDLANYWLLLTGQPLHVYDLDKLATMQLEVRLAKEGETLPQGEEEAMALRAGQDIVVAAGDQILSLAGIATNPAVAVTADTTKVVVEAGQFNPSLLRQSARRHTLRSESSFRFERGIDLDQTLEVLDQVAAEMAMLTKGKIVVGLSKFGFAYRAPETIAISRDRINQILGTDLSVATISAIFTRLALPIDEKEGQYLVTIPGRRTDLTIPADLIEEVGRLYGYDNLPTALVEGQSTPGDLTPRQKKIRASREIMESLGFDQAISYALTTPEKATAFNLDQGRGVVALDYPMSSDRTTIRQNLLSGLLDDVAYNVARSVKDIALYEQGRIFLAQGENVQPEEREHLAGVLVGNVAESSWQTGEKDEVADFYDIKGRLEAYLQTIGLDSSAVRFEQSAQHEAMHPGQTADVYLGSTYLGFVGQIHPAVLANAKLPAVFAFEIDLEVVIDHSQAPVAYQPVSKYPQISRDLAVLVDDSIDQQQVFDVIKANGGDYLQNVTFFDLYTGQGLPAGKKSLAYQLTYQDKTDTLVESVVTDAFEKMTATLTAELSAEIR</sequence>
<dbReference type="SUPFAM" id="SSF55681">
    <property type="entry name" value="Class II aaRS and biotin synthetases"/>
    <property type="match status" value="1"/>
</dbReference>
<dbReference type="Pfam" id="PF03484">
    <property type="entry name" value="B5"/>
    <property type="match status" value="1"/>
</dbReference>
<evidence type="ECO:0000256" key="12">
    <source>
        <dbReference type="ARBA" id="ARBA00022917"/>
    </source>
</evidence>
<comment type="similarity">
    <text evidence="2 15">Belongs to the phenylalanyl-tRNA synthetase beta subunit family. Type 1 subfamily.</text>
</comment>
<evidence type="ECO:0000256" key="1">
    <source>
        <dbReference type="ARBA" id="ARBA00004496"/>
    </source>
</evidence>
<dbReference type="InterPro" id="IPR005121">
    <property type="entry name" value="Fdx_antiC-bd"/>
</dbReference>
<comment type="cofactor">
    <cofactor evidence="15">
        <name>Mg(2+)</name>
        <dbReference type="ChEBI" id="CHEBI:18420"/>
    </cofactor>
    <text evidence="15">Binds 2 magnesium ions per tetramer.</text>
</comment>
<dbReference type="GO" id="GO:0140096">
    <property type="term" value="F:catalytic activity, acting on a protein"/>
    <property type="evidence" value="ECO:0007669"/>
    <property type="project" value="UniProtKB-ARBA"/>
</dbReference>
<dbReference type="GO" id="GO:0005524">
    <property type="term" value="F:ATP binding"/>
    <property type="evidence" value="ECO:0007669"/>
    <property type="project" value="UniProtKB-UniRule"/>
</dbReference>
<dbReference type="SMART" id="SM00896">
    <property type="entry name" value="FDX-ACB"/>
    <property type="match status" value="1"/>
</dbReference>
<dbReference type="InterPro" id="IPR005146">
    <property type="entry name" value="B3/B4_tRNA-bd"/>
</dbReference>
<evidence type="ECO:0000256" key="9">
    <source>
        <dbReference type="ARBA" id="ARBA00022840"/>
    </source>
</evidence>
<dbReference type="InterPro" id="IPR004532">
    <property type="entry name" value="Phe-tRNA-ligase_IIc_bsu_bact"/>
</dbReference>
<reference evidence="20 22" key="2">
    <citation type="submission" date="2023-10" db="EMBL/GenBank/DDBJ databases">
        <authorList>
            <person name="Botero Cardona J."/>
        </authorList>
    </citation>
    <scope>NUCLEOTIDE SEQUENCE [LARGE SCALE GENOMIC DNA]</scope>
    <source>
        <strain evidence="20 22">R-53137</strain>
    </source>
</reference>
<dbReference type="Pfam" id="PF03147">
    <property type="entry name" value="FDX-ACB"/>
    <property type="match status" value="1"/>
</dbReference>